<evidence type="ECO:0000259" key="3">
    <source>
        <dbReference type="Pfam" id="PF17806"/>
    </source>
</evidence>
<name>K2NV11_9HYPH</name>
<dbReference type="InterPro" id="IPR017224">
    <property type="entry name" value="Opine_Oxase_asu/HCN_bsu"/>
</dbReference>
<evidence type="ECO:0000313" key="5">
    <source>
        <dbReference type="Proteomes" id="UP000007374"/>
    </source>
</evidence>
<keyword evidence="1" id="KW-0560">Oxidoreductase</keyword>
<dbReference type="Proteomes" id="UP000007374">
    <property type="component" value="Unassembled WGS sequence"/>
</dbReference>
<dbReference type="InterPro" id="IPR041854">
    <property type="entry name" value="BFD-like_2Fe2S-bd_dom_sf"/>
</dbReference>
<dbReference type="PIRSF" id="PIRSF037495">
    <property type="entry name" value="Opine_OX_OoxA/HcnB"/>
    <property type="match status" value="1"/>
</dbReference>
<dbReference type="InterPro" id="IPR023753">
    <property type="entry name" value="FAD/NAD-binding_dom"/>
</dbReference>
<accession>K2NV11</accession>
<dbReference type="PATRIC" id="fig|1231190.3.peg.1553"/>
<sequence length="455" mass="48956">MRQILIIGAGPAGMSAAMALAEAGIRPIVIDENTLAGGQGFRQTNPDIDLDADAIYGREYGRYRDLHSRFRSCLDKIDHRSSTLVWAIHDRKAHTFNDKGFSEIAFDGLILAPGATDRLMPLPGWTLPGVFSLGAAQVALKDQGCFIGRRIVFAGSSPLLLLAALQYHKLGARQLCVLDTTPLHHKLRAAPGLLNSGRTFLQGLSYLWALKKRGVPIHNGVELREIEGQDRVTAIRFCDASGTEHRLTCDAVALGYGLRAETQLAELAGADFRFDHRLRQWLPRVDENGRAGDCLYIAGDGAATGGAYAAIASGTLAATALLGELGMSQAGKNGAHLQTQVGKLRRFQHHLATAFRWPHETAQTLPGHTIVCRCENVTADDIRTAATQAFGPVELNRMKAITRCGMGRCQGRFCSAALAEITAAACGKPIDAVGRLRAQAPVKPVPISTTETALR</sequence>
<dbReference type="AlphaFoldDB" id="K2NV11"/>
<dbReference type="GO" id="GO:0016491">
    <property type="term" value="F:oxidoreductase activity"/>
    <property type="evidence" value="ECO:0007669"/>
    <property type="project" value="UniProtKB-KW"/>
</dbReference>
<feature type="domain" description="FAD/NAD(P)-binding" evidence="2">
    <location>
        <begin position="3"/>
        <end position="310"/>
    </location>
</feature>
<proteinExistence type="predicted"/>
<dbReference type="InterPro" id="IPR051691">
    <property type="entry name" value="Metab_Enz_Cyan_OpOx_G3PDH"/>
</dbReference>
<dbReference type="RefSeq" id="WP_009756299.1">
    <property type="nucleotide sequence ID" value="NZ_AMSI01000004.1"/>
</dbReference>
<feature type="domain" description="SoxA A3" evidence="3">
    <location>
        <begin position="370"/>
        <end position="449"/>
    </location>
</feature>
<gene>
    <name evidence="4" type="ORF">NA8A_07409</name>
</gene>
<keyword evidence="5" id="KW-1185">Reference proteome</keyword>
<dbReference type="SUPFAM" id="SSF51905">
    <property type="entry name" value="FAD/NAD(P)-binding domain"/>
    <property type="match status" value="1"/>
</dbReference>
<dbReference type="InterPro" id="IPR036188">
    <property type="entry name" value="FAD/NAD-bd_sf"/>
</dbReference>
<dbReference type="CDD" id="cd19946">
    <property type="entry name" value="GlpA-like_Fer2_BFD-like"/>
    <property type="match status" value="1"/>
</dbReference>
<evidence type="ECO:0000313" key="4">
    <source>
        <dbReference type="EMBL" id="EKF43145.1"/>
    </source>
</evidence>
<dbReference type="EMBL" id="AMSI01000004">
    <property type="protein sequence ID" value="EKF43145.1"/>
    <property type="molecule type" value="Genomic_DNA"/>
</dbReference>
<reference evidence="4 5" key="1">
    <citation type="journal article" date="2012" name="J. Bacteriol.">
        <title>Genome Sequence of Nitratireductor indicus Type Strain C115.</title>
        <authorList>
            <person name="Lai Q."/>
            <person name="Li G."/>
            <person name="Yu Z."/>
            <person name="Shao Z."/>
        </authorList>
    </citation>
    <scope>NUCLEOTIDE SEQUENCE [LARGE SCALE GENOMIC DNA]</scope>
    <source>
        <strain evidence="4 5">C115</strain>
    </source>
</reference>
<dbReference type="PRINTS" id="PR00411">
    <property type="entry name" value="PNDRDTASEI"/>
</dbReference>
<protein>
    <submittedName>
        <fullName evidence="4">Pyridine nucleotide-disulfide oxidoreductase</fullName>
    </submittedName>
</protein>
<dbReference type="PRINTS" id="PR00368">
    <property type="entry name" value="FADPNR"/>
</dbReference>
<dbReference type="STRING" id="721133.SAMN05216176_105180"/>
<dbReference type="eggNOG" id="COG0446">
    <property type="taxonomic scope" value="Bacteria"/>
</dbReference>
<evidence type="ECO:0000256" key="1">
    <source>
        <dbReference type="ARBA" id="ARBA00023002"/>
    </source>
</evidence>
<organism evidence="4 5">
    <name type="scientific">Nitratireductor indicus C115</name>
    <dbReference type="NCBI Taxonomy" id="1231190"/>
    <lineage>
        <taxon>Bacteria</taxon>
        <taxon>Pseudomonadati</taxon>
        <taxon>Pseudomonadota</taxon>
        <taxon>Alphaproteobacteria</taxon>
        <taxon>Hyphomicrobiales</taxon>
        <taxon>Phyllobacteriaceae</taxon>
        <taxon>Nitratireductor</taxon>
    </lineage>
</organism>
<dbReference type="InterPro" id="IPR041117">
    <property type="entry name" value="SoxA_A3"/>
</dbReference>
<dbReference type="Pfam" id="PF07992">
    <property type="entry name" value="Pyr_redox_2"/>
    <property type="match status" value="1"/>
</dbReference>
<comment type="caution">
    <text evidence="4">The sequence shown here is derived from an EMBL/GenBank/DDBJ whole genome shotgun (WGS) entry which is preliminary data.</text>
</comment>
<dbReference type="Gene3D" id="1.10.10.1100">
    <property type="entry name" value="BFD-like [2Fe-2S]-binding domain"/>
    <property type="match status" value="1"/>
</dbReference>
<evidence type="ECO:0000259" key="2">
    <source>
        <dbReference type="Pfam" id="PF07992"/>
    </source>
</evidence>
<dbReference type="PANTHER" id="PTHR42949:SF3">
    <property type="entry name" value="ANAEROBIC GLYCEROL-3-PHOSPHATE DEHYDROGENASE SUBUNIT B"/>
    <property type="match status" value="1"/>
</dbReference>
<dbReference type="Pfam" id="PF17806">
    <property type="entry name" value="SO_alpha_A3"/>
    <property type="match status" value="1"/>
</dbReference>
<dbReference type="Gene3D" id="3.50.50.60">
    <property type="entry name" value="FAD/NAD(P)-binding domain"/>
    <property type="match status" value="2"/>
</dbReference>
<dbReference type="PANTHER" id="PTHR42949">
    <property type="entry name" value="ANAEROBIC GLYCEROL-3-PHOSPHATE DEHYDROGENASE SUBUNIT B"/>
    <property type="match status" value="1"/>
</dbReference>